<dbReference type="EMBL" id="FNYC01000004">
    <property type="protein sequence ID" value="SEJ07907.1"/>
    <property type="molecule type" value="Genomic_DNA"/>
</dbReference>
<keyword evidence="10" id="KW-0282">Flagellum</keyword>
<feature type="domain" description="Flagellar basal-body/hook protein C-terminal" evidence="8">
    <location>
        <begin position="198"/>
        <end position="242"/>
    </location>
</feature>
<proteinExistence type="inferred from homology"/>
<evidence type="ECO:0000256" key="5">
    <source>
        <dbReference type="ARBA" id="ARBA00040228"/>
    </source>
</evidence>
<dbReference type="InterPro" id="IPR037925">
    <property type="entry name" value="FlgE/F/G-like"/>
</dbReference>
<dbReference type="NCBIfam" id="TIGR02490">
    <property type="entry name" value="flgF"/>
    <property type="match status" value="1"/>
</dbReference>
<dbReference type="RefSeq" id="WP_091339295.1">
    <property type="nucleotide sequence ID" value="NZ_FNYC01000004.1"/>
</dbReference>
<dbReference type="InterPro" id="IPR010930">
    <property type="entry name" value="Flg_bb/hook_C_dom"/>
</dbReference>
<keyword evidence="3 6" id="KW-0975">Bacterial flagellum</keyword>
<keyword evidence="10" id="KW-0969">Cilium</keyword>
<feature type="domain" description="Flagellar hook protein FlgE/F/G-like D1" evidence="9">
    <location>
        <begin position="81"/>
        <end position="146"/>
    </location>
</feature>
<dbReference type="NCBIfam" id="NF009280">
    <property type="entry name" value="PRK12640.1"/>
    <property type="match status" value="1"/>
</dbReference>
<evidence type="ECO:0000256" key="3">
    <source>
        <dbReference type="ARBA" id="ARBA00023143"/>
    </source>
</evidence>
<dbReference type="NCBIfam" id="TIGR03506">
    <property type="entry name" value="FlgEFG_subfam"/>
    <property type="match status" value="1"/>
</dbReference>
<dbReference type="STRING" id="529704.SAMN02927913_3212"/>
<sequence>MDRSLYVAMTGATQMMRAQTEVAHNLANADTVGFKAQMSAFQALPVQGPGMPTRINGVAQGEGVDLRSGAGIQTGRELDVAVQGEGWIAVQAADGSEAYTRAGNLQLTPDGLLTDARGNLVMGDSGPISLPPATQVSIGNDGTVSVVPTGQGPETLSSVGRIKLVNPPANQLALGSDGLMHLAGGGTAQADPAVGLKSGVLESSNVNPSQTLVQMIELSRQYELQVKAIKNADDNAQSATRLLQLS</sequence>
<evidence type="ECO:0000256" key="6">
    <source>
        <dbReference type="RuleBase" id="RU362116"/>
    </source>
</evidence>
<comment type="similarity">
    <text evidence="2 6">Belongs to the flagella basal body rod proteins family.</text>
</comment>
<protein>
    <recommendedName>
        <fullName evidence="5 6">Flagellar basal-body rod protein FlgF</fullName>
    </recommendedName>
</protein>
<name>A0A1H6W1G5_9GAMM</name>
<gene>
    <name evidence="10" type="ORF">SAMN04487997_2441</name>
</gene>
<dbReference type="Pfam" id="PF06429">
    <property type="entry name" value="Flg_bbr_C"/>
    <property type="match status" value="1"/>
</dbReference>
<accession>A0A1H6W1G5</accession>
<dbReference type="Proteomes" id="UP000199420">
    <property type="component" value="Unassembled WGS sequence"/>
</dbReference>
<evidence type="ECO:0000259" key="9">
    <source>
        <dbReference type="Pfam" id="PF22692"/>
    </source>
</evidence>
<comment type="subunit">
    <text evidence="4 6">The basal body constitutes a major portion of the flagellar organelle and consists of five rings (E,L,P,S, and M) mounted on a central rod. The rod consists of about 26 subunits of FlgG in the distal portion, and FlgB, FlgC and FlgF are thought to build up the proximal portion of the rod with about 6 subunits each.</text>
</comment>
<evidence type="ECO:0000259" key="8">
    <source>
        <dbReference type="Pfam" id="PF06429"/>
    </source>
</evidence>
<reference evidence="10 11" key="1">
    <citation type="submission" date="2016-10" db="EMBL/GenBank/DDBJ databases">
        <authorList>
            <person name="de Groot N.N."/>
        </authorList>
    </citation>
    <scope>NUCLEOTIDE SEQUENCE [LARGE SCALE GENOMIC DNA]</scope>
    <source>
        <strain evidence="10 11">DSM 26515</strain>
    </source>
</reference>
<evidence type="ECO:0000256" key="4">
    <source>
        <dbReference type="ARBA" id="ARBA00038560"/>
    </source>
</evidence>
<evidence type="ECO:0000256" key="1">
    <source>
        <dbReference type="ARBA" id="ARBA00004117"/>
    </source>
</evidence>
<dbReference type="Pfam" id="PF00460">
    <property type="entry name" value="Flg_bb_rod"/>
    <property type="match status" value="1"/>
</dbReference>
<dbReference type="OrthoDB" id="9804559at2"/>
<dbReference type="AlphaFoldDB" id="A0A1H6W1G5"/>
<dbReference type="InterPro" id="IPR001444">
    <property type="entry name" value="Flag_bb_rod_N"/>
</dbReference>
<dbReference type="GO" id="GO:0030694">
    <property type="term" value="C:bacterial-type flagellum basal body, rod"/>
    <property type="evidence" value="ECO:0007669"/>
    <property type="project" value="UniProtKB-UniRule"/>
</dbReference>
<dbReference type="InterPro" id="IPR020013">
    <property type="entry name" value="Flagellar_FlgE/F/G"/>
</dbReference>
<dbReference type="SUPFAM" id="SSF117143">
    <property type="entry name" value="Flagellar hook protein flgE"/>
    <property type="match status" value="1"/>
</dbReference>
<feature type="domain" description="Flagellar basal body rod protein N-terminal" evidence="7">
    <location>
        <begin position="5"/>
        <end position="35"/>
    </location>
</feature>
<evidence type="ECO:0000313" key="11">
    <source>
        <dbReference type="Proteomes" id="UP000199420"/>
    </source>
</evidence>
<dbReference type="PANTHER" id="PTHR30435">
    <property type="entry name" value="FLAGELLAR PROTEIN"/>
    <property type="match status" value="1"/>
</dbReference>
<evidence type="ECO:0000259" key="7">
    <source>
        <dbReference type="Pfam" id="PF00460"/>
    </source>
</evidence>
<dbReference type="GO" id="GO:0071978">
    <property type="term" value="P:bacterial-type flagellum-dependent swarming motility"/>
    <property type="evidence" value="ECO:0007669"/>
    <property type="project" value="TreeGrafter"/>
</dbReference>
<comment type="subcellular location">
    <subcellularLocation>
        <location evidence="1 6">Bacterial flagellum basal body</location>
    </subcellularLocation>
</comment>
<organism evidence="10 11">
    <name type="scientific">Frateuria terrea</name>
    <dbReference type="NCBI Taxonomy" id="529704"/>
    <lineage>
        <taxon>Bacteria</taxon>
        <taxon>Pseudomonadati</taxon>
        <taxon>Pseudomonadota</taxon>
        <taxon>Gammaproteobacteria</taxon>
        <taxon>Lysobacterales</taxon>
        <taxon>Rhodanobacteraceae</taxon>
        <taxon>Frateuria</taxon>
    </lineage>
</organism>
<dbReference type="InterPro" id="IPR053967">
    <property type="entry name" value="LlgE_F_G-like_D1"/>
</dbReference>
<dbReference type="PANTHER" id="PTHR30435:SF18">
    <property type="entry name" value="FLAGELLAR BASAL-BODY ROD PROTEIN FLGF"/>
    <property type="match status" value="1"/>
</dbReference>
<evidence type="ECO:0000256" key="2">
    <source>
        <dbReference type="ARBA" id="ARBA00009677"/>
    </source>
</evidence>
<keyword evidence="11" id="KW-1185">Reference proteome</keyword>
<keyword evidence="10" id="KW-0966">Cell projection</keyword>
<dbReference type="InterPro" id="IPR012836">
    <property type="entry name" value="FlgF"/>
</dbReference>
<dbReference type="Pfam" id="PF22692">
    <property type="entry name" value="LlgE_F_G_D1"/>
    <property type="match status" value="1"/>
</dbReference>
<evidence type="ECO:0000313" key="10">
    <source>
        <dbReference type="EMBL" id="SEJ07907.1"/>
    </source>
</evidence>